<dbReference type="FunFam" id="3.30.559.10:FF:000004">
    <property type="entry name" value="Acetyltransferase component of pyruvate dehydrogenase complex"/>
    <property type="match status" value="1"/>
</dbReference>
<dbReference type="AlphaFoldDB" id="A0A4D6YFV5"/>
<dbReference type="PROSITE" id="PS51826">
    <property type="entry name" value="PSBD"/>
    <property type="match status" value="1"/>
</dbReference>
<feature type="domain" description="Lipoyl-binding" evidence="10">
    <location>
        <begin position="2"/>
        <end position="75"/>
    </location>
</feature>
<dbReference type="Pfam" id="PF00364">
    <property type="entry name" value="Biotin_lipoyl"/>
    <property type="match status" value="1"/>
</dbReference>
<evidence type="ECO:0000313" key="12">
    <source>
        <dbReference type="EMBL" id="QCI23225.1"/>
    </source>
</evidence>
<dbReference type="PROSITE" id="PS00189">
    <property type="entry name" value="LIPOYL"/>
    <property type="match status" value="1"/>
</dbReference>
<dbReference type="InterPro" id="IPR050743">
    <property type="entry name" value="2-oxoacid_DH_E2_comp"/>
</dbReference>
<evidence type="ECO:0000256" key="8">
    <source>
        <dbReference type="ARBA" id="ARBA00048370"/>
    </source>
</evidence>
<dbReference type="EC" id="2.3.1.-" evidence="9"/>
<dbReference type="RefSeq" id="WP_158336426.1">
    <property type="nucleotide sequence ID" value="NZ_CP033004.1"/>
</dbReference>
<dbReference type="Gene3D" id="2.40.50.100">
    <property type="match status" value="1"/>
</dbReference>
<dbReference type="Pfam" id="PF00198">
    <property type="entry name" value="2-oxoacid_dh"/>
    <property type="match status" value="1"/>
</dbReference>
<accession>A0A4D6YFV5</accession>
<dbReference type="EMBL" id="CP033004">
    <property type="protein sequence ID" value="QCI23225.1"/>
    <property type="molecule type" value="Genomic_DNA"/>
</dbReference>
<keyword evidence="5 9" id="KW-0450">Lipoyl</keyword>
<dbReference type="GO" id="GO:0004742">
    <property type="term" value="F:dihydrolipoyllysine-residue acetyltransferase activity"/>
    <property type="evidence" value="ECO:0007669"/>
    <property type="project" value="UniProtKB-EC"/>
</dbReference>
<comment type="catalytic activity">
    <reaction evidence="8">
        <text>N(6)-[(R)-dihydrolipoyl]-L-lysyl-[protein] + acetyl-CoA = N(6)-[(R)-S(8)-acetyldihydrolipoyl]-L-lysyl-[protein] + CoA</text>
        <dbReference type="Rhea" id="RHEA:17017"/>
        <dbReference type="Rhea" id="RHEA-COMP:10475"/>
        <dbReference type="Rhea" id="RHEA-COMP:10478"/>
        <dbReference type="ChEBI" id="CHEBI:57287"/>
        <dbReference type="ChEBI" id="CHEBI:57288"/>
        <dbReference type="ChEBI" id="CHEBI:83100"/>
        <dbReference type="ChEBI" id="CHEBI:83111"/>
        <dbReference type="EC" id="2.3.1.12"/>
    </reaction>
</comment>
<dbReference type="CDD" id="cd06849">
    <property type="entry name" value="lipoyl_domain"/>
    <property type="match status" value="1"/>
</dbReference>
<organism evidence="12 13">
    <name type="scientific">Buchnera aphidicola subsp. Melaphis rhois</name>
    <dbReference type="NCBI Taxonomy" id="118103"/>
    <lineage>
        <taxon>Bacteria</taxon>
        <taxon>Pseudomonadati</taxon>
        <taxon>Pseudomonadota</taxon>
        <taxon>Gammaproteobacteria</taxon>
        <taxon>Enterobacterales</taxon>
        <taxon>Erwiniaceae</taxon>
        <taxon>Buchnera</taxon>
    </lineage>
</organism>
<evidence type="ECO:0000256" key="6">
    <source>
        <dbReference type="ARBA" id="ARBA00023315"/>
    </source>
</evidence>
<sequence>MDIEVKMPDIGADAVEIIEILVKIGDTVQKDESLVTVEGQKISMEIPSTSSGIVKSVLVKVGQQVNTGSLIVLLESLENDELDLSQYGSSDKVEFVKEKLIHATPIIRRLARKLNINLSKVTGSGRKGRIIKEDIMPYLQKKHVKEENDSINDLSTDDSILSDSNKSKDINELYLTNVQQVSGQHLFQSWSTVPHVTQFDESDITELDKFRREYNSKLNTQNVHLKLTILVFAIKVVAKSLKVFPKFNSILCTDTKKKLILNKYINIGIAVDTKQGLLVPVINNVNKKKIVDLSIELRSLSNKAKLGTLNISNMTGGSFTISNLGGIGGTGFTPIINYPEVAILGMSKAMIKPCWNGKEFIPRLVLPLSLSYDHRVIDGVEAVRFISFISKLLSDIRLLMI</sequence>
<gene>
    <name evidence="12" type="ORF">D9V73_00970</name>
</gene>
<keyword evidence="6 9" id="KW-0012">Acyltransferase</keyword>
<dbReference type="InterPro" id="IPR011053">
    <property type="entry name" value="Single_hybrid_motif"/>
</dbReference>
<dbReference type="InterPro" id="IPR003016">
    <property type="entry name" value="2-oxoA_DH_lipoyl-BS"/>
</dbReference>
<dbReference type="Gene3D" id="4.10.320.10">
    <property type="entry name" value="E3-binding domain"/>
    <property type="match status" value="1"/>
</dbReference>
<comment type="subunit">
    <text evidence="3">Forms a 24-polypeptide structural core with octahedral symmetry.</text>
</comment>
<dbReference type="Pfam" id="PF02817">
    <property type="entry name" value="E3_binding"/>
    <property type="match status" value="1"/>
</dbReference>
<evidence type="ECO:0000256" key="5">
    <source>
        <dbReference type="ARBA" id="ARBA00022823"/>
    </source>
</evidence>
<dbReference type="GO" id="GO:0006086">
    <property type="term" value="P:pyruvate decarboxylation to acetyl-CoA"/>
    <property type="evidence" value="ECO:0007669"/>
    <property type="project" value="TreeGrafter"/>
</dbReference>
<evidence type="ECO:0000259" key="10">
    <source>
        <dbReference type="PROSITE" id="PS50968"/>
    </source>
</evidence>
<reference evidence="12 13" key="1">
    <citation type="submission" date="2018-10" db="EMBL/GenBank/DDBJ databases">
        <title>Comparative functional genomics of the obligate endosymbiont Buchnera aphidicola.</title>
        <authorList>
            <person name="Chong R.A."/>
        </authorList>
    </citation>
    <scope>NUCLEOTIDE SEQUENCE [LARGE SCALE GENOMIC DNA]</scope>
    <source>
        <strain evidence="12 13">Mrh</strain>
    </source>
</reference>
<evidence type="ECO:0000256" key="1">
    <source>
        <dbReference type="ARBA" id="ARBA00001938"/>
    </source>
</evidence>
<dbReference type="SUPFAM" id="SSF51230">
    <property type="entry name" value="Single hybrid motif"/>
    <property type="match status" value="1"/>
</dbReference>
<evidence type="ECO:0000256" key="4">
    <source>
        <dbReference type="ARBA" id="ARBA00022679"/>
    </source>
</evidence>
<proteinExistence type="inferred from homology"/>
<dbReference type="InterPro" id="IPR004167">
    <property type="entry name" value="PSBD"/>
</dbReference>
<evidence type="ECO:0000256" key="2">
    <source>
        <dbReference type="ARBA" id="ARBA00007317"/>
    </source>
</evidence>
<dbReference type="InterPro" id="IPR023213">
    <property type="entry name" value="CAT-like_dom_sf"/>
</dbReference>
<evidence type="ECO:0000256" key="9">
    <source>
        <dbReference type="RuleBase" id="RU003423"/>
    </source>
</evidence>
<dbReference type="Proteomes" id="UP000298566">
    <property type="component" value="Chromosome"/>
</dbReference>
<evidence type="ECO:0000256" key="3">
    <source>
        <dbReference type="ARBA" id="ARBA00011484"/>
    </source>
</evidence>
<comment type="similarity">
    <text evidence="2 9">Belongs to the 2-oxoacid dehydrogenase family.</text>
</comment>
<dbReference type="SUPFAM" id="SSF52777">
    <property type="entry name" value="CoA-dependent acyltransferases"/>
    <property type="match status" value="1"/>
</dbReference>
<dbReference type="GO" id="GO:0005737">
    <property type="term" value="C:cytoplasm"/>
    <property type="evidence" value="ECO:0007669"/>
    <property type="project" value="TreeGrafter"/>
</dbReference>
<feature type="domain" description="Peripheral subunit-binding (PSBD)" evidence="11">
    <location>
        <begin position="102"/>
        <end position="139"/>
    </location>
</feature>
<name>A0A4D6YFV5_BUCMH</name>
<evidence type="ECO:0000313" key="13">
    <source>
        <dbReference type="Proteomes" id="UP000298566"/>
    </source>
</evidence>
<dbReference type="InterPro" id="IPR036625">
    <property type="entry name" value="E3-bd_dom_sf"/>
</dbReference>
<dbReference type="OrthoDB" id="9805770at2"/>
<dbReference type="Gene3D" id="3.30.559.10">
    <property type="entry name" value="Chloramphenicol acetyltransferase-like domain"/>
    <property type="match status" value="1"/>
</dbReference>
<protein>
    <recommendedName>
        <fullName evidence="9">Dihydrolipoamide acetyltransferase component of pyruvate dehydrogenase complex</fullName>
        <ecNumber evidence="9">2.3.1.-</ecNumber>
    </recommendedName>
</protein>
<comment type="function">
    <text evidence="7">The pyruvate dehydrogenase complex catalyzes the overall conversion of pyruvate to acetyl-CoA and CO(2). It contains multiple copies of three enzymatic components: pyruvate dehydrogenase (E1), dihydrolipoamide acetyltransferase (E2) and lipoamide dehydrogenase (E3).</text>
</comment>
<comment type="cofactor">
    <cofactor evidence="1 9">
        <name>(R)-lipoate</name>
        <dbReference type="ChEBI" id="CHEBI:83088"/>
    </cofactor>
</comment>
<dbReference type="PANTHER" id="PTHR43178">
    <property type="entry name" value="DIHYDROLIPOAMIDE ACETYLTRANSFERASE COMPONENT OF PYRUVATE DEHYDROGENASE COMPLEX"/>
    <property type="match status" value="1"/>
</dbReference>
<dbReference type="PROSITE" id="PS50968">
    <property type="entry name" value="BIOTINYL_LIPOYL"/>
    <property type="match status" value="1"/>
</dbReference>
<dbReference type="InterPro" id="IPR001078">
    <property type="entry name" value="2-oxoacid_DH_actylTfrase"/>
</dbReference>
<dbReference type="SUPFAM" id="SSF47005">
    <property type="entry name" value="Peripheral subunit-binding domain of 2-oxo acid dehydrogenase complex"/>
    <property type="match status" value="1"/>
</dbReference>
<evidence type="ECO:0000259" key="11">
    <source>
        <dbReference type="PROSITE" id="PS51826"/>
    </source>
</evidence>
<dbReference type="GO" id="GO:0031405">
    <property type="term" value="F:lipoic acid binding"/>
    <property type="evidence" value="ECO:0007669"/>
    <property type="project" value="TreeGrafter"/>
</dbReference>
<keyword evidence="4 9" id="KW-0808">Transferase</keyword>
<evidence type="ECO:0000256" key="7">
    <source>
        <dbReference type="ARBA" id="ARBA00025211"/>
    </source>
</evidence>
<dbReference type="PANTHER" id="PTHR43178:SF2">
    <property type="entry name" value="DIHYDROLIPOYLLYSINE-RESIDUE ACETYLTRANSFERASE COMPONENT OF PYRUVATE DEHYDROGENASE COMPLEX"/>
    <property type="match status" value="1"/>
</dbReference>
<dbReference type="InterPro" id="IPR000089">
    <property type="entry name" value="Biotin_lipoyl"/>
</dbReference>